<proteinExistence type="predicted"/>
<evidence type="ECO:0000313" key="2">
    <source>
        <dbReference type="WBParaSite" id="HCON_00163215-00001"/>
    </source>
</evidence>
<organism evidence="1 2">
    <name type="scientific">Haemonchus contortus</name>
    <name type="common">Barber pole worm</name>
    <dbReference type="NCBI Taxonomy" id="6289"/>
    <lineage>
        <taxon>Eukaryota</taxon>
        <taxon>Metazoa</taxon>
        <taxon>Ecdysozoa</taxon>
        <taxon>Nematoda</taxon>
        <taxon>Chromadorea</taxon>
        <taxon>Rhabditida</taxon>
        <taxon>Rhabditina</taxon>
        <taxon>Rhabditomorpha</taxon>
        <taxon>Strongyloidea</taxon>
        <taxon>Trichostrongylidae</taxon>
        <taxon>Haemonchus</taxon>
    </lineage>
</organism>
<sequence>MIFQQIKWCEDPCNHPNFPTNALIFFRETHFVVPTLLSKAVQLSRKCLKLTLIN</sequence>
<keyword evidence="1" id="KW-1185">Reference proteome</keyword>
<protein>
    <submittedName>
        <fullName evidence="2">Uncharacterized protein</fullName>
    </submittedName>
</protein>
<name>A0A7I4Z0N1_HAECO</name>
<dbReference type="Proteomes" id="UP000025227">
    <property type="component" value="Unplaced"/>
</dbReference>
<reference evidence="2" key="1">
    <citation type="submission" date="2020-12" db="UniProtKB">
        <authorList>
            <consortium name="WormBaseParasite"/>
        </authorList>
    </citation>
    <scope>IDENTIFICATION</scope>
    <source>
        <strain evidence="2">MHco3</strain>
    </source>
</reference>
<accession>A0A7I4Z0N1</accession>
<dbReference type="WBParaSite" id="HCON_00163215-00001">
    <property type="protein sequence ID" value="HCON_00163215-00001"/>
    <property type="gene ID" value="HCON_00163215"/>
</dbReference>
<evidence type="ECO:0000313" key="1">
    <source>
        <dbReference type="Proteomes" id="UP000025227"/>
    </source>
</evidence>
<dbReference type="AlphaFoldDB" id="A0A7I4Z0N1"/>